<evidence type="ECO:0000259" key="2">
    <source>
        <dbReference type="Pfam" id="PF02752"/>
    </source>
</evidence>
<dbReference type="InterPro" id="IPR014752">
    <property type="entry name" value="Arrestin-like_C"/>
</dbReference>
<feature type="region of interest" description="Disordered" evidence="1">
    <location>
        <begin position="318"/>
        <end position="360"/>
    </location>
</feature>
<feature type="compositionally biased region" description="Polar residues" evidence="1">
    <location>
        <begin position="339"/>
        <end position="360"/>
    </location>
</feature>
<feature type="domain" description="Arrestin C-terminal-like" evidence="2">
    <location>
        <begin position="190"/>
        <end position="289"/>
    </location>
</feature>
<name>A0A9N9HDI0_9GLOM</name>
<dbReference type="Proteomes" id="UP000789405">
    <property type="component" value="Unassembled WGS sequence"/>
</dbReference>
<dbReference type="Gene3D" id="2.60.40.640">
    <property type="match status" value="1"/>
</dbReference>
<sequence length="360" mass="40896">MPKSHEIIYKTQSPNVRFEHADGYNTFQRGELGLSKSCLEGKLVFDRRIKVNSIEFSLKGIEETNYVPVGGRIKSRFSGFYKLTEKSKIISLEGTDPMEHYDFKFPLNSNLSSSFLIGDKEKNVNGRIYYIFSVTVSTPGTFFNQKTLCEIYCPLNQVLPYFSTPYKDVIGKHTISNEPLFEYSFKVPEYFGLGTTIYVPIQVTFLESKVKIVRIDISLKEVTKYTFESDEEPVKTRKQCCTFFEEPAKISNNRLEQNLTLKVPDDLNSSYSGTFVEIKYKICIKFTLVGGGINIGSGDFYKEQTVIVANFNKLNNSDQGNNNTVLDEGPPQEEKSIQNEESVSSVQGTPQEPQNTRDAQ</sequence>
<comment type="caution">
    <text evidence="3">The sequence shown here is derived from an EMBL/GenBank/DDBJ whole genome shotgun (WGS) entry which is preliminary data.</text>
</comment>
<proteinExistence type="predicted"/>
<reference evidence="3" key="1">
    <citation type="submission" date="2021-06" db="EMBL/GenBank/DDBJ databases">
        <authorList>
            <person name="Kallberg Y."/>
            <person name="Tangrot J."/>
            <person name="Rosling A."/>
        </authorList>
    </citation>
    <scope>NUCLEOTIDE SEQUENCE</scope>
    <source>
        <strain evidence="3">MA453B</strain>
    </source>
</reference>
<dbReference type="AlphaFoldDB" id="A0A9N9HDI0"/>
<evidence type="ECO:0000313" key="3">
    <source>
        <dbReference type="EMBL" id="CAG8667216.1"/>
    </source>
</evidence>
<protein>
    <submittedName>
        <fullName evidence="3">14885_t:CDS:1</fullName>
    </submittedName>
</protein>
<dbReference type="Pfam" id="PF02752">
    <property type="entry name" value="Arrestin_C"/>
    <property type="match status" value="1"/>
</dbReference>
<evidence type="ECO:0000313" key="4">
    <source>
        <dbReference type="Proteomes" id="UP000789405"/>
    </source>
</evidence>
<gene>
    <name evidence="3" type="ORF">DERYTH_LOCUS11030</name>
</gene>
<organism evidence="3 4">
    <name type="scientific">Dentiscutata erythropus</name>
    <dbReference type="NCBI Taxonomy" id="1348616"/>
    <lineage>
        <taxon>Eukaryota</taxon>
        <taxon>Fungi</taxon>
        <taxon>Fungi incertae sedis</taxon>
        <taxon>Mucoromycota</taxon>
        <taxon>Glomeromycotina</taxon>
        <taxon>Glomeromycetes</taxon>
        <taxon>Diversisporales</taxon>
        <taxon>Gigasporaceae</taxon>
        <taxon>Dentiscutata</taxon>
    </lineage>
</organism>
<dbReference type="InterPro" id="IPR011022">
    <property type="entry name" value="Arrestin_C-like"/>
</dbReference>
<keyword evidence="4" id="KW-1185">Reference proteome</keyword>
<dbReference type="EMBL" id="CAJVPY010006674">
    <property type="protein sequence ID" value="CAG8667216.1"/>
    <property type="molecule type" value="Genomic_DNA"/>
</dbReference>
<evidence type="ECO:0000256" key="1">
    <source>
        <dbReference type="SAM" id="MobiDB-lite"/>
    </source>
</evidence>
<dbReference type="OrthoDB" id="2328738at2759"/>
<accession>A0A9N9HDI0</accession>